<keyword evidence="1" id="KW-1133">Transmembrane helix</keyword>
<dbReference type="Gene3D" id="3.20.20.190">
    <property type="entry name" value="Phosphatidylinositol (PI) phosphodiesterase"/>
    <property type="match status" value="1"/>
</dbReference>
<dbReference type="GO" id="GO:0006629">
    <property type="term" value="P:lipid metabolic process"/>
    <property type="evidence" value="ECO:0007669"/>
    <property type="project" value="InterPro"/>
</dbReference>
<proteinExistence type="predicted"/>
<keyword evidence="3" id="KW-1185">Reference proteome</keyword>
<protein>
    <recommendedName>
        <fullName evidence="4">GP-PDE domain-containing protein</fullName>
    </recommendedName>
</protein>
<evidence type="ECO:0000313" key="2">
    <source>
        <dbReference type="EMBL" id="VDM83342.1"/>
    </source>
</evidence>
<evidence type="ECO:0000256" key="1">
    <source>
        <dbReference type="SAM" id="Phobius"/>
    </source>
</evidence>
<sequence length="136" mass="15784">MTYTTSFEYYFYSIIDDLIELGIRLFILPLFLGVDMLLLHYKNINGIIDDLIELGIRLFILPLFLGVDMLLLHYKNINGYLVDDAISYGIHVVAWTVNDRETANFLRSLKVPFLSDEPQNLKDNKQSKKLKPVNKV</sequence>
<evidence type="ECO:0008006" key="4">
    <source>
        <dbReference type="Google" id="ProtNLM"/>
    </source>
</evidence>
<organism evidence="2 3">
    <name type="scientific">Strongylus vulgaris</name>
    <name type="common">Blood worm</name>
    <dbReference type="NCBI Taxonomy" id="40348"/>
    <lineage>
        <taxon>Eukaryota</taxon>
        <taxon>Metazoa</taxon>
        <taxon>Ecdysozoa</taxon>
        <taxon>Nematoda</taxon>
        <taxon>Chromadorea</taxon>
        <taxon>Rhabditida</taxon>
        <taxon>Rhabditina</taxon>
        <taxon>Rhabditomorpha</taxon>
        <taxon>Strongyloidea</taxon>
        <taxon>Strongylidae</taxon>
        <taxon>Strongylus</taxon>
    </lineage>
</organism>
<keyword evidence="1" id="KW-0812">Transmembrane</keyword>
<evidence type="ECO:0000313" key="3">
    <source>
        <dbReference type="Proteomes" id="UP000270094"/>
    </source>
</evidence>
<dbReference type="EMBL" id="UYYB01122502">
    <property type="protein sequence ID" value="VDM83342.1"/>
    <property type="molecule type" value="Genomic_DNA"/>
</dbReference>
<gene>
    <name evidence="2" type="ORF">SVUK_LOCUS18340</name>
</gene>
<feature type="transmembrane region" description="Helical" evidence="1">
    <location>
        <begin position="54"/>
        <end position="72"/>
    </location>
</feature>
<feature type="transmembrane region" description="Helical" evidence="1">
    <location>
        <begin position="21"/>
        <end position="42"/>
    </location>
</feature>
<keyword evidence="1" id="KW-0472">Membrane</keyword>
<dbReference type="Proteomes" id="UP000270094">
    <property type="component" value="Unassembled WGS sequence"/>
</dbReference>
<accession>A0A3P7LW34</accession>
<reference evidence="2 3" key="1">
    <citation type="submission" date="2018-11" db="EMBL/GenBank/DDBJ databases">
        <authorList>
            <consortium name="Pathogen Informatics"/>
        </authorList>
    </citation>
    <scope>NUCLEOTIDE SEQUENCE [LARGE SCALE GENOMIC DNA]</scope>
</reference>
<dbReference type="GO" id="GO:0008081">
    <property type="term" value="F:phosphoric diester hydrolase activity"/>
    <property type="evidence" value="ECO:0007669"/>
    <property type="project" value="InterPro"/>
</dbReference>
<dbReference type="OrthoDB" id="197419at2759"/>
<dbReference type="SUPFAM" id="SSF51695">
    <property type="entry name" value="PLC-like phosphodiesterases"/>
    <property type="match status" value="1"/>
</dbReference>
<dbReference type="InterPro" id="IPR017946">
    <property type="entry name" value="PLC-like_Pdiesterase_TIM-brl"/>
</dbReference>
<name>A0A3P7LW34_STRVU</name>
<dbReference type="AlphaFoldDB" id="A0A3P7LW34"/>